<sequence>MRFFTTKSLLTGAALVVATFVSGVIVAQVDEITFHKDIEPILQRSCQNCHRLGGAGPMPLVTYDQVAPFAGLIEYKTGLRDRAGAMPPWYVEKDIGIQVYKDDPSLNDEELATISTWARTGATRGDSADAPEPLVFDDSIKWRAGEPDLIVKTQDVTKLAGTADWWGEIDSVPTGLAEDRYVKSVEIVEVNDVDNQVGTGRDTVGGRYIFHHMIWGTAQFNENGERERALTIPWPVHEVGRNADIFDEDSGRLLRANSHIVSDSVHIHSNGKDTTGHMEIGFRFHPAGYEPKFQGAFIGLGNGVDISIAGNQTDQELHAYTVLNNHTKIITFEPHLHAPGERMCLEAIWGYTVETLSCVGYDHNWVRGYPYADHTAPLLPKGTILHIVGYMNNSETNRNIPDPRNWQGSGNRSVTNMFIDLGMRVTLTEEQFFEEMEERRQVLDLGPNDHVIGCPLCGAPLVAPIAEEDENAGEELAASD</sequence>
<dbReference type="InterPro" id="IPR036909">
    <property type="entry name" value="Cyt_c-like_dom_sf"/>
</dbReference>
<reference evidence="1" key="1">
    <citation type="submission" date="2018-05" db="EMBL/GenBank/DDBJ databases">
        <authorList>
            <person name="Lanie J.A."/>
            <person name="Ng W.-L."/>
            <person name="Kazmierczak K.M."/>
            <person name="Andrzejewski T.M."/>
            <person name="Davidsen T.M."/>
            <person name="Wayne K.J."/>
            <person name="Tettelin H."/>
            <person name="Glass J.I."/>
            <person name="Rusch D."/>
            <person name="Podicherti R."/>
            <person name="Tsui H.-C.T."/>
            <person name="Winkler M.E."/>
        </authorList>
    </citation>
    <scope>NUCLEOTIDE SEQUENCE</scope>
</reference>
<gene>
    <name evidence="1" type="ORF">METZ01_LOCUS24620</name>
</gene>
<evidence type="ECO:0000313" key="1">
    <source>
        <dbReference type="EMBL" id="SUZ71766.1"/>
    </source>
</evidence>
<dbReference type="AlphaFoldDB" id="A0A381PXF5"/>
<proteinExistence type="predicted"/>
<dbReference type="GO" id="GO:0020037">
    <property type="term" value="F:heme binding"/>
    <property type="evidence" value="ECO:0007669"/>
    <property type="project" value="InterPro"/>
</dbReference>
<name>A0A381PXF5_9ZZZZ</name>
<accession>A0A381PXF5</accession>
<organism evidence="1">
    <name type="scientific">marine metagenome</name>
    <dbReference type="NCBI Taxonomy" id="408172"/>
    <lineage>
        <taxon>unclassified sequences</taxon>
        <taxon>metagenomes</taxon>
        <taxon>ecological metagenomes</taxon>
    </lineage>
</organism>
<dbReference type="EMBL" id="UINC01001132">
    <property type="protein sequence ID" value="SUZ71766.1"/>
    <property type="molecule type" value="Genomic_DNA"/>
</dbReference>
<dbReference type="SUPFAM" id="SSF46626">
    <property type="entry name" value="Cytochrome c"/>
    <property type="match status" value="1"/>
</dbReference>
<dbReference type="GO" id="GO:0009055">
    <property type="term" value="F:electron transfer activity"/>
    <property type="evidence" value="ECO:0007669"/>
    <property type="project" value="InterPro"/>
</dbReference>
<evidence type="ECO:0008006" key="2">
    <source>
        <dbReference type="Google" id="ProtNLM"/>
    </source>
</evidence>
<protein>
    <recommendedName>
        <fullName evidence="2">Cytochrome c domain-containing protein</fullName>
    </recommendedName>
</protein>